<evidence type="ECO:0000313" key="6">
    <source>
        <dbReference type="Proteomes" id="UP001168877"/>
    </source>
</evidence>
<dbReference type="EMBL" id="JAUESC010000003">
    <property type="protein sequence ID" value="KAK0600688.1"/>
    <property type="molecule type" value="Genomic_DNA"/>
</dbReference>
<name>A0AA39W312_ACESA</name>
<evidence type="ECO:0000256" key="3">
    <source>
        <dbReference type="SAM" id="MobiDB-lite"/>
    </source>
</evidence>
<keyword evidence="2" id="KW-0804">Transcription</keyword>
<protein>
    <recommendedName>
        <fullName evidence="4">NET domain-containing protein</fullName>
    </recommendedName>
</protein>
<feature type="region of interest" description="Disordered" evidence="3">
    <location>
        <begin position="142"/>
        <end position="162"/>
    </location>
</feature>
<dbReference type="Gene3D" id="1.20.1270.220">
    <property type="match status" value="1"/>
</dbReference>
<dbReference type="InterPro" id="IPR027353">
    <property type="entry name" value="NET_dom"/>
</dbReference>
<dbReference type="PANTHER" id="PTHR45926">
    <property type="entry name" value="OSJNBA0053K19.4 PROTEIN"/>
    <property type="match status" value="1"/>
</dbReference>
<dbReference type="Proteomes" id="UP001168877">
    <property type="component" value="Unassembled WGS sequence"/>
</dbReference>
<feature type="compositionally biased region" description="Low complexity" evidence="3">
    <location>
        <begin position="208"/>
        <end position="220"/>
    </location>
</feature>
<feature type="region of interest" description="Disordered" evidence="3">
    <location>
        <begin position="205"/>
        <end position="237"/>
    </location>
</feature>
<feature type="domain" description="NET" evidence="4">
    <location>
        <begin position="41"/>
        <end position="121"/>
    </location>
</feature>
<accession>A0AA39W312</accession>
<reference evidence="5" key="2">
    <citation type="submission" date="2023-06" db="EMBL/GenBank/DDBJ databases">
        <authorList>
            <person name="Swenson N.G."/>
            <person name="Wegrzyn J.L."/>
            <person name="Mcevoy S.L."/>
        </authorList>
    </citation>
    <scope>NUCLEOTIDE SEQUENCE</scope>
    <source>
        <strain evidence="5">NS2018</strain>
        <tissue evidence="5">Leaf</tissue>
    </source>
</reference>
<dbReference type="AlphaFoldDB" id="A0AA39W312"/>
<dbReference type="InterPro" id="IPR038336">
    <property type="entry name" value="NET_sf"/>
</dbReference>
<sequence>MEAKSEPMRVPAAAVSNPNPNPNPPISASQLPVRAPPAAKLKAKDPNKREMSTEEKQKLGIGLQSLPPEKIGHVVDILMKRNRNLPDEYEFEVDVEALDTETLWELDRFVTNYKKIKRQALMSRRETKKVKKGDEDVDIRRYTSDESTTGKKEEIDTSHESKKHGGMLLDVEVEDGEEASIQIKIGRTKSIPSNVSTETKKRYHITISTPSKRPKSSSSTDIDDQQKEVVGVGTKSSSTAIVQLKGGVRTITTISSTGGN</sequence>
<evidence type="ECO:0000259" key="4">
    <source>
        <dbReference type="PROSITE" id="PS51525"/>
    </source>
</evidence>
<dbReference type="Pfam" id="PF17035">
    <property type="entry name" value="BET"/>
    <property type="match status" value="1"/>
</dbReference>
<comment type="caution">
    <text evidence="5">The sequence shown here is derived from an EMBL/GenBank/DDBJ whole genome shotgun (WGS) entry which is preliminary data.</text>
</comment>
<dbReference type="PROSITE" id="PS51525">
    <property type="entry name" value="NET"/>
    <property type="match status" value="1"/>
</dbReference>
<evidence type="ECO:0000313" key="5">
    <source>
        <dbReference type="EMBL" id="KAK0600688.1"/>
    </source>
</evidence>
<feature type="compositionally biased region" description="Basic and acidic residues" evidence="3">
    <location>
        <begin position="42"/>
        <end position="58"/>
    </location>
</feature>
<gene>
    <name evidence="5" type="ORF">LWI29_017474</name>
</gene>
<keyword evidence="1" id="KW-0805">Transcription regulation</keyword>
<organism evidence="5 6">
    <name type="scientific">Acer saccharum</name>
    <name type="common">Sugar maple</name>
    <dbReference type="NCBI Taxonomy" id="4024"/>
    <lineage>
        <taxon>Eukaryota</taxon>
        <taxon>Viridiplantae</taxon>
        <taxon>Streptophyta</taxon>
        <taxon>Embryophyta</taxon>
        <taxon>Tracheophyta</taxon>
        <taxon>Spermatophyta</taxon>
        <taxon>Magnoliopsida</taxon>
        <taxon>eudicotyledons</taxon>
        <taxon>Gunneridae</taxon>
        <taxon>Pentapetalae</taxon>
        <taxon>rosids</taxon>
        <taxon>malvids</taxon>
        <taxon>Sapindales</taxon>
        <taxon>Sapindaceae</taxon>
        <taxon>Hippocastanoideae</taxon>
        <taxon>Acereae</taxon>
        <taxon>Acer</taxon>
    </lineage>
</organism>
<keyword evidence="6" id="KW-1185">Reference proteome</keyword>
<feature type="compositionally biased region" description="Low complexity" evidence="3">
    <location>
        <begin position="26"/>
        <end position="40"/>
    </location>
</feature>
<evidence type="ECO:0000256" key="1">
    <source>
        <dbReference type="ARBA" id="ARBA00023015"/>
    </source>
</evidence>
<proteinExistence type="predicted"/>
<reference evidence="5" key="1">
    <citation type="journal article" date="2022" name="Plant J.">
        <title>Strategies of tolerance reflected in two North American maple genomes.</title>
        <authorList>
            <person name="McEvoy S.L."/>
            <person name="Sezen U.U."/>
            <person name="Trouern-Trend A."/>
            <person name="McMahon S.M."/>
            <person name="Schaberg P.G."/>
            <person name="Yang J."/>
            <person name="Wegrzyn J.L."/>
            <person name="Swenson N.G."/>
        </authorList>
    </citation>
    <scope>NUCLEOTIDE SEQUENCE</scope>
    <source>
        <strain evidence="5">NS2018</strain>
    </source>
</reference>
<feature type="region of interest" description="Disordered" evidence="3">
    <location>
        <begin position="1"/>
        <end position="64"/>
    </location>
</feature>
<feature type="compositionally biased region" description="Basic and acidic residues" evidence="3">
    <location>
        <begin position="142"/>
        <end position="160"/>
    </location>
</feature>
<evidence type="ECO:0000256" key="2">
    <source>
        <dbReference type="ARBA" id="ARBA00023163"/>
    </source>
</evidence>